<evidence type="ECO:0000259" key="4">
    <source>
        <dbReference type="Pfam" id="PF19335"/>
    </source>
</evidence>
<dbReference type="EMBL" id="JBBYHT010000008">
    <property type="protein sequence ID" value="MEL1248923.1"/>
    <property type="molecule type" value="Genomic_DNA"/>
</dbReference>
<sequence length="246" mass="27186">MKTLFITALLAIIITSCNHKAKETDGIETKSTSNELYACSMHPEITGKKGEECSKCGMELTEPVPQKEATHNHNDGSHEHKDTTTVEAQNVQEKTEVSQESTKQFSTSEIIANYLKLKNALTKDDSKAAAIAGKSLLKTFNSTDTSSLDTKLKNELLSILEKGSVHAKHIGDNSGKIHNQREHFIMLSNNINDLIITFGSKQKLYQDFCPMANDGKGAIWISEVKEIKNPYYGAEMLSCGSLKKTF</sequence>
<keyword evidence="2" id="KW-0732">Signal</keyword>
<evidence type="ECO:0000256" key="2">
    <source>
        <dbReference type="SAM" id="SignalP"/>
    </source>
</evidence>
<dbReference type="Pfam" id="PF19335">
    <property type="entry name" value="HMBD"/>
    <property type="match status" value="1"/>
</dbReference>
<feature type="domain" description="DUF3347" evidence="3">
    <location>
        <begin position="110"/>
        <end position="202"/>
    </location>
</feature>
<evidence type="ECO:0000256" key="1">
    <source>
        <dbReference type="SAM" id="MobiDB-lite"/>
    </source>
</evidence>
<gene>
    <name evidence="5" type="ORF">AAEO58_12795</name>
</gene>
<feature type="compositionally biased region" description="Basic and acidic residues" evidence="1">
    <location>
        <begin position="68"/>
        <end position="84"/>
    </location>
</feature>
<name>A0ABU9I915_9FLAO</name>
<accession>A0ABU9I915</accession>
<dbReference type="Pfam" id="PF11827">
    <property type="entry name" value="DUF3347"/>
    <property type="match status" value="1"/>
</dbReference>
<feature type="chain" id="PRO_5047299969" evidence="2">
    <location>
        <begin position="22"/>
        <end position="246"/>
    </location>
</feature>
<evidence type="ECO:0000313" key="5">
    <source>
        <dbReference type="EMBL" id="MEL1248923.1"/>
    </source>
</evidence>
<feature type="region of interest" description="Disordered" evidence="1">
    <location>
        <begin position="64"/>
        <end position="84"/>
    </location>
</feature>
<evidence type="ECO:0000259" key="3">
    <source>
        <dbReference type="Pfam" id="PF11827"/>
    </source>
</evidence>
<feature type="domain" description="Heavy metal binding" evidence="4">
    <location>
        <begin position="37"/>
        <end position="62"/>
    </location>
</feature>
<dbReference type="PROSITE" id="PS51257">
    <property type="entry name" value="PROKAR_LIPOPROTEIN"/>
    <property type="match status" value="1"/>
</dbReference>
<protein>
    <submittedName>
        <fullName evidence="5">DUF3347 domain-containing protein</fullName>
    </submittedName>
</protein>
<comment type="caution">
    <text evidence="5">The sequence shown here is derived from an EMBL/GenBank/DDBJ whole genome shotgun (WGS) entry which is preliminary data.</text>
</comment>
<organism evidence="5 6">
    <name type="scientific">Flavobacterium helocola</name>
    <dbReference type="NCBI Taxonomy" id="3139139"/>
    <lineage>
        <taxon>Bacteria</taxon>
        <taxon>Pseudomonadati</taxon>
        <taxon>Bacteroidota</taxon>
        <taxon>Flavobacteriia</taxon>
        <taxon>Flavobacteriales</taxon>
        <taxon>Flavobacteriaceae</taxon>
        <taxon>Flavobacterium</taxon>
    </lineage>
</organism>
<feature type="signal peptide" evidence="2">
    <location>
        <begin position="1"/>
        <end position="21"/>
    </location>
</feature>
<dbReference type="InterPro" id="IPR021782">
    <property type="entry name" value="DUF3347"/>
</dbReference>
<dbReference type="InterPro" id="IPR045800">
    <property type="entry name" value="HMBD"/>
</dbReference>
<keyword evidence="6" id="KW-1185">Reference proteome</keyword>
<proteinExistence type="predicted"/>
<dbReference type="RefSeq" id="WP_341683798.1">
    <property type="nucleotide sequence ID" value="NZ_JBBYHT010000008.1"/>
</dbReference>
<evidence type="ECO:0000313" key="6">
    <source>
        <dbReference type="Proteomes" id="UP001393056"/>
    </source>
</evidence>
<reference evidence="5 6" key="1">
    <citation type="submission" date="2024-04" db="EMBL/GenBank/DDBJ databases">
        <title>Flavobacterium sp. DGU41 16S ribosomal RNA gene Genome sequencing and assembly.</title>
        <authorList>
            <person name="Park S."/>
        </authorList>
    </citation>
    <scope>NUCLEOTIDE SEQUENCE [LARGE SCALE GENOMIC DNA]</scope>
    <source>
        <strain evidence="5 6">DGU41</strain>
    </source>
</reference>
<dbReference type="Proteomes" id="UP001393056">
    <property type="component" value="Unassembled WGS sequence"/>
</dbReference>